<accession>A0A9E8C3C7</accession>
<organism evidence="15">
    <name type="scientific">Chrysoperla zastrowi sillemi</name>
    <dbReference type="NCBI Taxonomy" id="482137"/>
    <lineage>
        <taxon>Eukaryota</taxon>
        <taxon>Metazoa</taxon>
        <taxon>Ecdysozoa</taxon>
        <taxon>Arthropoda</taxon>
        <taxon>Hexapoda</taxon>
        <taxon>Insecta</taxon>
        <taxon>Pterygota</taxon>
        <taxon>Neoptera</taxon>
        <taxon>Endopterygota</taxon>
        <taxon>Neuroptera</taxon>
        <taxon>Hemerobiiformia</taxon>
        <taxon>Chrysopidae</taxon>
        <taxon>Chrysopinae</taxon>
        <taxon>Chrysoperla</taxon>
    </lineage>
</organism>
<comment type="similarity">
    <text evidence="4 13">Belongs to the cytochrome P450 family.</text>
</comment>
<proteinExistence type="evidence at transcript level"/>
<evidence type="ECO:0000256" key="9">
    <source>
        <dbReference type="ARBA" id="ARBA00023002"/>
    </source>
</evidence>
<feature type="binding site" description="axial binding residue" evidence="12">
    <location>
        <position position="453"/>
    </location>
    <ligand>
        <name>heme</name>
        <dbReference type="ChEBI" id="CHEBI:30413"/>
    </ligand>
    <ligandPart>
        <name>Fe</name>
        <dbReference type="ChEBI" id="CHEBI:18248"/>
    </ligandPart>
</feature>
<dbReference type="GO" id="GO:0020037">
    <property type="term" value="F:heme binding"/>
    <property type="evidence" value="ECO:0007669"/>
    <property type="project" value="InterPro"/>
</dbReference>
<evidence type="ECO:0000256" key="14">
    <source>
        <dbReference type="SAM" id="Phobius"/>
    </source>
</evidence>
<keyword evidence="7" id="KW-0256">Endoplasmic reticulum</keyword>
<dbReference type="PANTHER" id="PTHR24291">
    <property type="entry name" value="CYTOCHROME P450 FAMILY 4"/>
    <property type="match status" value="1"/>
</dbReference>
<dbReference type="PANTHER" id="PTHR24291:SF201">
    <property type="entry name" value="CYTOCHROME P450, FAMILY 4, SUBFAMILY B, POLYPEPTIDE 7"/>
    <property type="match status" value="1"/>
</dbReference>
<keyword evidence="11 13" id="KW-0503">Monooxygenase</keyword>
<dbReference type="InterPro" id="IPR050196">
    <property type="entry name" value="Cytochrome_P450_Monoox"/>
</dbReference>
<dbReference type="GO" id="GO:0005506">
    <property type="term" value="F:iron ion binding"/>
    <property type="evidence" value="ECO:0007669"/>
    <property type="project" value="InterPro"/>
</dbReference>
<evidence type="ECO:0000313" key="15">
    <source>
        <dbReference type="EMBL" id="UZE89866.1"/>
    </source>
</evidence>
<evidence type="ECO:0000256" key="3">
    <source>
        <dbReference type="ARBA" id="ARBA00004406"/>
    </source>
</evidence>
<dbReference type="GO" id="GO:0016705">
    <property type="term" value="F:oxidoreductase activity, acting on paired donors, with incorporation or reduction of molecular oxygen"/>
    <property type="evidence" value="ECO:0007669"/>
    <property type="project" value="InterPro"/>
</dbReference>
<reference evidence="15" key="2">
    <citation type="submission" date="2022-05" db="EMBL/GenBank/DDBJ databases">
        <authorList>
            <person name="Pathak J."/>
            <person name="Thiruvengadam V."/>
            <person name="Gracy G.R."/>
        </authorList>
    </citation>
    <scope>NUCLEOTIDE SEQUENCE</scope>
</reference>
<feature type="transmembrane region" description="Helical" evidence="14">
    <location>
        <begin position="6"/>
        <end position="26"/>
    </location>
</feature>
<dbReference type="InterPro" id="IPR036396">
    <property type="entry name" value="Cyt_P450_sf"/>
</dbReference>
<evidence type="ECO:0000256" key="11">
    <source>
        <dbReference type="ARBA" id="ARBA00023033"/>
    </source>
</evidence>
<dbReference type="PRINTS" id="PR00385">
    <property type="entry name" value="P450"/>
</dbReference>
<keyword evidence="8" id="KW-0492">Microsome</keyword>
<keyword evidence="5 12" id="KW-0349">Heme</keyword>
<keyword evidence="9 13" id="KW-0560">Oxidoreductase</keyword>
<dbReference type="SUPFAM" id="SSF48264">
    <property type="entry name" value="Cytochrome P450"/>
    <property type="match status" value="1"/>
</dbReference>
<protein>
    <submittedName>
        <fullName evidence="15">Cytochrome P450 CYP4416E1</fullName>
    </submittedName>
</protein>
<evidence type="ECO:0000256" key="13">
    <source>
        <dbReference type="RuleBase" id="RU000461"/>
    </source>
</evidence>
<keyword evidence="14" id="KW-0812">Transmembrane</keyword>
<keyword evidence="6 12" id="KW-0479">Metal-binding</keyword>
<evidence type="ECO:0000256" key="8">
    <source>
        <dbReference type="ARBA" id="ARBA00022848"/>
    </source>
</evidence>
<dbReference type="InterPro" id="IPR017972">
    <property type="entry name" value="Cyt_P450_CS"/>
</dbReference>
<dbReference type="EMBL" id="ON646350">
    <property type="protein sequence ID" value="UZE89866.1"/>
    <property type="molecule type" value="mRNA"/>
</dbReference>
<dbReference type="PROSITE" id="PS00086">
    <property type="entry name" value="CYTOCHROME_P450"/>
    <property type="match status" value="1"/>
</dbReference>
<name>A0A9E8C3C7_9NEOP</name>
<evidence type="ECO:0000256" key="10">
    <source>
        <dbReference type="ARBA" id="ARBA00023004"/>
    </source>
</evidence>
<sequence length="509" mass="59207">MLLEYIKNYLLVILLSLIVSLILCSYSKYLRIFYYTTKLPGPTALPIIGNILMLVGNHEEITTIVLNKVQEYSPIFRAWLGPVPLIFTVKPEYIQEILNHGLEKAWIMKQAGYQLSGDSIMSSKVSKWKRNRRIVVRGFSPILLKSYFKVFVEKNVILIENLNKKLNDDKPFDIFEYISKTTMDAVCGSTLGYDVNAQNSNSSYYNAVQNLFFLMFERIFHPWKLPDIYYKFTEDGKQSEKSRDVILGLASKIITERRKIQYENAMQNHTLEIQDIKKNVFNKPLLDYLIDITENNQEFDNEQLRDEINIVILGGYETSANALSYVLLNLAAHKDIQERVCKELFEVLDGDLNRPIEIDDLPKLKYMDMVLKESMRLYSTVPIIAREITKDIQMGDFFIPKGSTCVIPILSLHRDHNLWKDPLKFDPERFTPENMKGRHPYAYIPFGGGPRNCIGIRYAWMFMKTLLATLLCRYEFHTDLNLNELKMQMEVSLKLVGGHQVRITSRIKN</sequence>
<dbReference type="Gene3D" id="1.10.630.10">
    <property type="entry name" value="Cytochrome P450"/>
    <property type="match status" value="1"/>
</dbReference>
<keyword evidence="14" id="KW-0472">Membrane</keyword>
<dbReference type="GO" id="GO:0005789">
    <property type="term" value="C:endoplasmic reticulum membrane"/>
    <property type="evidence" value="ECO:0007669"/>
    <property type="project" value="UniProtKB-SubCell"/>
</dbReference>
<evidence type="ECO:0000256" key="1">
    <source>
        <dbReference type="ARBA" id="ARBA00001971"/>
    </source>
</evidence>
<dbReference type="AlphaFoldDB" id="A0A9E8C3C7"/>
<evidence type="ECO:0000256" key="5">
    <source>
        <dbReference type="ARBA" id="ARBA00022617"/>
    </source>
</evidence>
<reference evidence="15" key="1">
    <citation type="journal article" date="2022" name="Insects">
        <title>Comparative Transcriptome Analysis to Reveal Differentially Expressed cytochrome P450 in Response to Imidacloprid in the Aphid Lion, Chrysoperla zastrowi sillemi (Esben-Petersen).</title>
        <authorList>
            <person name="Pathak J."/>
            <person name="Ramasamy G.G."/>
            <person name="Agrawal A."/>
            <person name="Srivastava S."/>
            <person name="Basavaarya B.R."/>
            <person name="Muthugounder M."/>
            <person name="Muniyappa V.K."/>
            <person name="Maria P."/>
            <person name="Rai A."/>
            <person name="Venkatesan T."/>
        </authorList>
    </citation>
    <scope>NUCLEOTIDE SEQUENCE</scope>
</reference>
<evidence type="ECO:0000256" key="7">
    <source>
        <dbReference type="ARBA" id="ARBA00022824"/>
    </source>
</evidence>
<evidence type="ECO:0000256" key="12">
    <source>
        <dbReference type="PIRSR" id="PIRSR602401-1"/>
    </source>
</evidence>
<dbReference type="Pfam" id="PF00067">
    <property type="entry name" value="p450"/>
    <property type="match status" value="1"/>
</dbReference>
<evidence type="ECO:0000256" key="6">
    <source>
        <dbReference type="ARBA" id="ARBA00022723"/>
    </source>
</evidence>
<dbReference type="PRINTS" id="PR00463">
    <property type="entry name" value="EP450I"/>
</dbReference>
<dbReference type="InterPro" id="IPR001128">
    <property type="entry name" value="Cyt_P450"/>
</dbReference>
<evidence type="ECO:0000256" key="2">
    <source>
        <dbReference type="ARBA" id="ARBA00004174"/>
    </source>
</evidence>
<dbReference type="FunFam" id="1.10.630.10:FF:000182">
    <property type="entry name" value="Cytochrome P450 3A4"/>
    <property type="match status" value="1"/>
</dbReference>
<dbReference type="GO" id="GO:0004497">
    <property type="term" value="F:monooxygenase activity"/>
    <property type="evidence" value="ECO:0007669"/>
    <property type="project" value="UniProtKB-KW"/>
</dbReference>
<comment type="cofactor">
    <cofactor evidence="1 12">
        <name>heme</name>
        <dbReference type="ChEBI" id="CHEBI:30413"/>
    </cofactor>
</comment>
<keyword evidence="10 12" id="KW-0408">Iron</keyword>
<comment type="subcellular location">
    <subcellularLocation>
        <location evidence="3">Endoplasmic reticulum membrane</location>
        <topology evidence="3">Peripheral membrane protein</topology>
    </subcellularLocation>
    <subcellularLocation>
        <location evidence="2">Microsome membrane</location>
        <topology evidence="2">Peripheral membrane protein</topology>
    </subcellularLocation>
</comment>
<dbReference type="InterPro" id="IPR002401">
    <property type="entry name" value="Cyt_P450_E_grp-I"/>
</dbReference>
<keyword evidence="14" id="KW-1133">Transmembrane helix</keyword>
<dbReference type="CDD" id="cd20628">
    <property type="entry name" value="CYP4"/>
    <property type="match status" value="1"/>
</dbReference>
<evidence type="ECO:0000256" key="4">
    <source>
        <dbReference type="ARBA" id="ARBA00010617"/>
    </source>
</evidence>